<protein>
    <submittedName>
        <fullName evidence="2">Uncharacterized protein</fullName>
    </submittedName>
</protein>
<reference evidence="3" key="1">
    <citation type="journal article" date="2019" name="Int. J. Syst. Evol. Microbiol.">
        <title>The Global Catalogue of Microorganisms (GCM) 10K type strain sequencing project: providing services to taxonomists for standard genome sequencing and annotation.</title>
        <authorList>
            <consortium name="The Broad Institute Genomics Platform"/>
            <consortium name="The Broad Institute Genome Sequencing Center for Infectious Disease"/>
            <person name="Wu L."/>
            <person name="Ma J."/>
        </authorList>
    </citation>
    <scope>NUCLEOTIDE SEQUENCE [LARGE SCALE GENOMIC DNA]</scope>
    <source>
        <strain evidence="3">JCM 4505</strain>
    </source>
</reference>
<feature type="compositionally biased region" description="Low complexity" evidence="1">
    <location>
        <begin position="30"/>
        <end position="44"/>
    </location>
</feature>
<evidence type="ECO:0000313" key="3">
    <source>
        <dbReference type="Proteomes" id="UP001501867"/>
    </source>
</evidence>
<evidence type="ECO:0000256" key="1">
    <source>
        <dbReference type="SAM" id="MobiDB-lite"/>
    </source>
</evidence>
<keyword evidence="3" id="KW-1185">Reference proteome</keyword>
<dbReference type="EMBL" id="BAAABV010000006">
    <property type="protein sequence ID" value="GAA0274143.1"/>
    <property type="molecule type" value="Genomic_DNA"/>
</dbReference>
<proteinExistence type="predicted"/>
<accession>A0ABP3ER53</accession>
<feature type="region of interest" description="Disordered" evidence="1">
    <location>
        <begin position="115"/>
        <end position="160"/>
    </location>
</feature>
<feature type="region of interest" description="Disordered" evidence="1">
    <location>
        <begin position="30"/>
        <end position="49"/>
    </location>
</feature>
<dbReference type="Proteomes" id="UP001501867">
    <property type="component" value="Unassembled WGS sequence"/>
</dbReference>
<evidence type="ECO:0000313" key="2">
    <source>
        <dbReference type="EMBL" id="GAA0274143.1"/>
    </source>
</evidence>
<feature type="compositionally biased region" description="Low complexity" evidence="1">
    <location>
        <begin position="68"/>
        <end position="79"/>
    </location>
</feature>
<organism evidence="2 3">
    <name type="scientific">Streptomyces polychromogenes</name>
    <dbReference type="NCBI Taxonomy" id="67342"/>
    <lineage>
        <taxon>Bacteria</taxon>
        <taxon>Bacillati</taxon>
        <taxon>Actinomycetota</taxon>
        <taxon>Actinomycetes</taxon>
        <taxon>Kitasatosporales</taxon>
        <taxon>Streptomycetaceae</taxon>
        <taxon>Streptomyces</taxon>
    </lineage>
</organism>
<sequence>MQMLNVSEKVFRRRASQSMTSASLKTAVVTPPGITSTSKGGSSSRMWSATIRSPPRARTGRLVAATVSTRSSRGSSETSMPNVSGAPGAETPGAHRVVGGLDIVVHHGLGRLRHADAGTVPGGIHLQRRVRPGRRGPAGREGGDDALAARPSASRNAIRR</sequence>
<gene>
    <name evidence="2" type="ORF">GCM10010302_09720</name>
</gene>
<name>A0ABP3ER53_9ACTN</name>
<comment type="caution">
    <text evidence="2">The sequence shown here is derived from an EMBL/GenBank/DDBJ whole genome shotgun (WGS) entry which is preliminary data.</text>
</comment>
<feature type="region of interest" description="Disordered" evidence="1">
    <location>
        <begin position="57"/>
        <end position="94"/>
    </location>
</feature>